<feature type="chain" id="PRO_5046646922" evidence="6">
    <location>
        <begin position="19"/>
        <end position="599"/>
    </location>
</feature>
<dbReference type="PROSITE" id="PS51257">
    <property type="entry name" value="PROKAR_LIPOPROTEIN"/>
    <property type="match status" value="1"/>
</dbReference>
<protein>
    <submittedName>
        <fullName evidence="9">Uncharacterized protein LOC104721431</fullName>
    </submittedName>
</protein>
<dbReference type="SUPFAM" id="SSF49785">
    <property type="entry name" value="Galactose-binding domain-like"/>
    <property type="match status" value="1"/>
</dbReference>
<dbReference type="PROSITE" id="PS51760">
    <property type="entry name" value="GH10_2"/>
    <property type="match status" value="1"/>
</dbReference>
<accession>A0ABM1QKK8</accession>
<sequence length="599" mass="67582">MKLLLLLIAFCVLSLSSCSPSYFMILLYKIILLYGNVCAGCEEKFVPYDYSATIECLEIPNKPQYNGGIIVNPDLQNGSQGWSQFGNAKVDFRDFGGNKFVVATQRNQSNDSVSQKVYLEKGILYTFSAWLQVSIGNAPVSAVFKKNGEVKHAGSVVAEAKCWSMLKGGLTVDESGPADLYFESVNTTVEIWVDSVSLQPFTQEEWNSHHEQSIDKERKSAVKIKVVNDNGETVPNATITINQRRLGFPFGCAVENNILWNQAYQNWFTKRFTVTTFGNEMKWYDTERERGIEDYTTADTMLRFFKQHGIAVRGHNILWDHPKYQPGWVKPLSGNDLYDVVKRRVFSVVSRYEGQLTNWDVVNENIHFSFFESKLGPNASRNIFTMAHFVDPKTTMFINEFNTLEYPQDLKSSPARYLEKLRELQSIQVAGKIPLGIGLESHFGTPNIPFIRSALDTLGATGLPIWLTELDVDAPPNIRAKYFEQVLREGHAHPKVKGIVMWTGYSVKGCYRMCLTDGNFRNLPTGDVVDRLIREWGGFRTQTTGVTDANGLLEASLFHGDYDLNIFSPVTNSKASYNFTLSPDDSSPQSQPFIFVFPA</sequence>
<keyword evidence="8" id="KW-1185">Reference proteome</keyword>
<keyword evidence="2" id="KW-0677">Repeat</keyword>
<evidence type="ECO:0000256" key="6">
    <source>
        <dbReference type="SAM" id="SignalP"/>
    </source>
</evidence>
<dbReference type="Gene3D" id="3.20.20.80">
    <property type="entry name" value="Glycosidases"/>
    <property type="match status" value="1"/>
</dbReference>
<evidence type="ECO:0000256" key="1">
    <source>
        <dbReference type="ARBA" id="ARBA00007495"/>
    </source>
</evidence>
<evidence type="ECO:0000256" key="2">
    <source>
        <dbReference type="ARBA" id="ARBA00022737"/>
    </source>
</evidence>
<dbReference type="InterPro" id="IPR017853">
    <property type="entry name" value="GH"/>
</dbReference>
<reference evidence="9" key="2">
    <citation type="submission" date="2025-08" db="UniProtKB">
        <authorList>
            <consortium name="RefSeq"/>
        </authorList>
    </citation>
    <scope>IDENTIFICATION</scope>
    <source>
        <tissue evidence="9">Leaf</tissue>
    </source>
</reference>
<dbReference type="InterPro" id="IPR008979">
    <property type="entry name" value="Galactose-bd-like_sf"/>
</dbReference>
<keyword evidence="6" id="KW-0732">Signal</keyword>
<keyword evidence="4" id="KW-0119">Carbohydrate metabolism</keyword>
<gene>
    <name evidence="9" type="primary">LOC104721431</name>
</gene>
<dbReference type="InterPro" id="IPR001000">
    <property type="entry name" value="GH10_dom"/>
</dbReference>
<dbReference type="Pfam" id="PF02018">
    <property type="entry name" value="CBM_4_9"/>
    <property type="match status" value="1"/>
</dbReference>
<dbReference type="InterPro" id="IPR003305">
    <property type="entry name" value="CenC_carb-bd"/>
</dbReference>
<reference evidence="8" key="1">
    <citation type="journal article" date="2014" name="Nat. Commun.">
        <title>The emerging biofuel crop Camelina sativa retains a highly undifferentiated hexaploid genome structure.</title>
        <authorList>
            <person name="Kagale S."/>
            <person name="Koh C."/>
            <person name="Nixon J."/>
            <person name="Bollina V."/>
            <person name="Clarke W.E."/>
            <person name="Tuteja R."/>
            <person name="Spillane C."/>
            <person name="Robinson S.J."/>
            <person name="Links M.G."/>
            <person name="Clarke C."/>
            <person name="Higgins E.E."/>
            <person name="Huebert T."/>
            <person name="Sharpe A.G."/>
            <person name="Parkin I.A."/>
        </authorList>
    </citation>
    <scope>NUCLEOTIDE SEQUENCE [LARGE SCALE GENOMIC DNA]</scope>
    <source>
        <strain evidence="8">cv. DH55</strain>
    </source>
</reference>
<dbReference type="Proteomes" id="UP000694864">
    <property type="component" value="Chromosome 11"/>
</dbReference>
<evidence type="ECO:0000256" key="3">
    <source>
        <dbReference type="ARBA" id="ARBA00022801"/>
    </source>
</evidence>
<name>A0ABM1QKK8_CAMSA</name>
<evidence type="ECO:0000256" key="5">
    <source>
        <dbReference type="ARBA" id="ARBA00023326"/>
    </source>
</evidence>
<dbReference type="Pfam" id="PF00331">
    <property type="entry name" value="Glyco_hydro_10"/>
    <property type="match status" value="1"/>
</dbReference>
<comment type="similarity">
    <text evidence="1">Belongs to the glycosyl hydrolase 10 (cellulase F) family.</text>
</comment>
<dbReference type="SMART" id="SM00633">
    <property type="entry name" value="Glyco_10"/>
    <property type="match status" value="1"/>
</dbReference>
<dbReference type="GeneID" id="104721431"/>
<dbReference type="InterPro" id="IPR044846">
    <property type="entry name" value="GH10"/>
</dbReference>
<keyword evidence="3" id="KW-0378">Hydrolase</keyword>
<dbReference type="PANTHER" id="PTHR31490">
    <property type="entry name" value="GLYCOSYL HYDROLASE"/>
    <property type="match status" value="1"/>
</dbReference>
<feature type="signal peptide" evidence="6">
    <location>
        <begin position="1"/>
        <end position="18"/>
    </location>
</feature>
<dbReference type="RefSeq" id="XP_019087296.1">
    <property type="nucleotide sequence ID" value="XM_019231751.1"/>
</dbReference>
<proteinExistence type="inferred from homology"/>
<dbReference type="PANTHER" id="PTHR31490:SF2">
    <property type="entry name" value="GLYCOSYL HYDROLASE FAMILY 10 PROTEIN"/>
    <property type="match status" value="1"/>
</dbReference>
<evidence type="ECO:0000256" key="4">
    <source>
        <dbReference type="ARBA" id="ARBA00023277"/>
    </source>
</evidence>
<dbReference type="Gene3D" id="2.60.120.260">
    <property type="entry name" value="Galactose-binding domain-like"/>
    <property type="match status" value="1"/>
</dbReference>
<evidence type="ECO:0000259" key="7">
    <source>
        <dbReference type="PROSITE" id="PS51760"/>
    </source>
</evidence>
<organism evidence="8 9">
    <name type="scientific">Camelina sativa</name>
    <name type="common">False flax</name>
    <name type="synonym">Myagrum sativum</name>
    <dbReference type="NCBI Taxonomy" id="90675"/>
    <lineage>
        <taxon>Eukaryota</taxon>
        <taxon>Viridiplantae</taxon>
        <taxon>Streptophyta</taxon>
        <taxon>Embryophyta</taxon>
        <taxon>Tracheophyta</taxon>
        <taxon>Spermatophyta</taxon>
        <taxon>Magnoliopsida</taxon>
        <taxon>eudicotyledons</taxon>
        <taxon>Gunneridae</taxon>
        <taxon>Pentapetalae</taxon>
        <taxon>rosids</taxon>
        <taxon>malvids</taxon>
        <taxon>Brassicales</taxon>
        <taxon>Brassicaceae</taxon>
        <taxon>Camelineae</taxon>
        <taxon>Camelina</taxon>
    </lineage>
</organism>
<feature type="domain" description="GH10" evidence="7">
    <location>
        <begin position="231"/>
        <end position="532"/>
    </location>
</feature>
<dbReference type="SUPFAM" id="SSF51445">
    <property type="entry name" value="(Trans)glycosidases"/>
    <property type="match status" value="1"/>
</dbReference>
<evidence type="ECO:0000313" key="9">
    <source>
        <dbReference type="RefSeq" id="XP_019087296.1"/>
    </source>
</evidence>
<keyword evidence="5" id="KW-0624">Polysaccharide degradation</keyword>
<evidence type="ECO:0000313" key="8">
    <source>
        <dbReference type="Proteomes" id="UP000694864"/>
    </source>
</evidence>